<evidence type="ECO:0000256" key="3">
    <source>
        <dbReference type="SAM" id="MobiDB-lite"/>
    </source>
</evidence>
<dbReference type="InterPro" id="IPR001307">
    <property type="entry name" value="Thiosulphate_STrfase_CS"/>
</dbReference>
<evidence type="ECO:0000313" key="6">
    <source>
        <dbReference type="Proteomes" id="UP001556709"/>
    </source>
</evidence>
<dbReference type="Gene3D" id="3.40.250.10">
    <property type="entry name" value="Rhodanese-like domain"/>
    <property type="match status" value="2"/>
</dbReference>
<comment type="caution">
    <text evidence="5">The sequence shown here is derived from an EMBL/GenBank/DDBJ whole genome shotgun (WGS) entry which is preliminary data.</text>
</comment>
<dbReference type="RefSeq" id="WP_367958268.1">
    <property type="nucleotide sequence ID" value="NZ_JBAKFK010000001.1"/>
</dbReference>
<feature type="region of interest" description="Disordered" evidence="3">
    <location>
        <begin position="269"/>
        <end position="292"/>
    </location>
</feature>
<sequence length="292" mass="31363">MTDPALPVVIDSDDLARRLQNDPPPRVVFVGDEAAFAQAHIPGAGCLDYARLNHARPPAPGLLPPMAVLSTALGEAGIEPQRPVVAYDDSGGGRASRLVWTLNALGHWEAAILDGGLHAWIRSGEATASGGPVQPSTPPYPAELRNPEVVADRGYIEAHLDDPAVCILDARTPAEYSGVDVRAARGGHIPGAINLDWADNRDPDDGFRLRPTAMLEALYRQHGLTPDKEIITHCQTHHRSSLSYVVLRHLGFDHVRGYDGSWSEWGNHPDTPIVTGPEPHPPENAPDNGGAR</sequence>
<gene>
    <name evidence="5" type="ORF">V6X73_00560</name>
</gene>
<organism evidence="5 6">
    <name type="scientific">Spiribacter pallidus</name>
    <dbReference type="NCBI Taxonomy" id="1987936"/>
    <lineage>
        <taxon>Bacteria</taxon>
        <taxon>Pseudomonadati</taxon>
        <taxon>Pseudomonadota</taxon>
        <taxon>Gammaproteobacteria</taxon>
        <taxon>Chromatiales</taxon>
        <taxon>Ectothiorhodospiraceae</taxon>
        <taxon>Spiribacter</taxon>
    </lineage>
</organism>
<accession>A0ABV3TAI6</accession>
<feature type="domain" description="Rhodanese" evidence="4">
    <location>
        <begin position="21"/>
        <end position="129"/>
    </location>
</feature>
<protein>
    <recommendedName>
        <fullName evidence="2">Sulfurtransferase</fullName>
    </recommendedName>
</protein>
<evidence type="ECO:0000259" key="4">
    <source>
        <dbReference type="PROSITE" id="PS50206"/>
    </source>
</evidence>
<evidence type="ECO:0000313" key="5">
    <source>
        <dbReference type="EMBL" id="MEX0468231.1"/>
    </source>
</evidence>
<dbReference type="EMBL" id="JBAKFM010000001">
    <property type="protein sequence ID" value="MEX0468231.1"/>
    <property type="molecule type" value="Genomic_DNA"/>
</dbReference>
<feature type="domain" description="Rhodanese" evidence="4">
    <location>
        <begin position="161"/>
        <end position="274"/>
    </location>
</feature>
<dbReference type="InterPro" id="IPR001763">
    <property type="entry name" value="Rhodanese-like_dom"/>
</dbReference>
<dbReference type="SUPFAM" id="SSF52821">
    <property type="entry name" value="Rhodanese/Cell cycle control phosphatase"/>
    <property type="match status" value="2"/>
</dbReference>
<keyword evidence="2 5" id="KW-0808">Transferase</keyword>
<dbReference type="Pfam" id="PF00581">
    <property type="entry name" value="Rhodanese"/>
    <property type="match status" value="2"/>
</dbReference>
<dbReference type="InterPro" id="IPR051126">
    <property type="entry name" value="Thiosulfate_sulfurtransferase"/>
</dbReference>
<dbReference type="InterPro" id="IPR036873">
    <property type="entry name" value="Rhodanese-like_dom_sf"/>
</dbReference>
<dbReference type="CDD" id="cd01448">
    <property type="entry name" value="TST_Repeat_1"/>
    <property type="match status" value="1"/>
</dbReference>
<evidence type="ECO:0000256" key="1">
    <source>
        <dbReference type="ARBA" id="ARBA00022737"/>
    </source>
</evidence>
<keyword evidence="6" id="KW-1185">Reference proteome</keyword>
<evidence type="ECO:0000256" key="2">
    <source>
        <dbReference type="RuleBase" id="RU000507"/>
    </source>
</evidence>
<reference evidence="5 6" key="1">
    <citation type="submission" date="2024-02" db="EMBL/GenBank/DDBJ databases">
        <title>New especies of Spiribacter isolated from saline water.</title>
        <authorList>
            <person name="Leon M.J."/>
            <person name="De La Haba R."/>
            <person name="Sanchez-Porro C."/>
            <person name="Ventosa A."/>
        </authorList>
    </citation>
    <scope>NUCLEOTIDE SEQUENCE [LARGE SCALE GENOMIC DNA]</scope>
    <source>
        <strain evidence="6">ag22IC6-390</strain>
    </source>
</reference>
<keyword evidence="1" id="KW-0677">Repeat</keyword>
<dbReference type="PROSITE" id="PS00683">
    <property type="entry name" value="RHODANESE_2"/>
    <property type="match status" value="1"/>
</dbReference>
<dbReference type="CDD" id="cd01449">
    <property type="entry name" value="TST_Repeat_2"/>
    <property type="match status" value="1"/>
</dbReference>
<dbReference type="GO" id="GO:0016740">
    <property type="term" value="F:transferase activity"/>
    <property type="evidence" value="ECO:0007669"/>
    <property type="project" value="UniProtKB-KW"/>
</dbReference>
<dbReference type="PROSITE" id="PS00380">
    <property type="entry name" value="RHODANESE_1"/>
    <property type="match status" value="1"/>
</dbReference>
<dbReference type="SMART" id="SM00450">
    <property type="entry name" value="RHOD"/>
    <property type="match status" value="2"/>
</dbReference>
<dbReference type="PANTHER" id="PTHR43855:SF1">
    <property type="entry name" value="THIOSULFATE SULFURTRANSFERASE"/>
    <property type="match status" value="1"/>
</dbReference>
<dbReference type="Proteomes" id="UP001556709">
    <property type="component" value="Unassembled WGS sequence"/>
</dbReference>
<proteinExistence type="predicted"/>
<dbReference type="PROSITE" id="PS50206">
    <property type="entry name" value="RHODANESE_3"/>
    <property type="match status" value="2"/>
</dbReference>
<name>A0ABV3TAI6_9GAMM</name>
<dbReference type="PANTHER" id="PTHR43855">
    <property type="entry name" value="THIOSULFATE SULFURTRANSFERASE"/>
    <property type="match status" value="1"/>
</dbReference>